<keyword evidence="2" id="KW-1185">Reference proteome</keyword>
<dbReference type="PANTHER" id="PTHR35161">
    <property type="entry name" value="OS02G0303100 PROTEIN"/>
    <property type="match status" value="1"/>
</dbReference>
<gene>
    <name evidence="1" type="ORF">SORBI_3008G023100</name>
</gene>
<protein>
    <submittedName>
        <fullName evidence="1">Uncharacterized protein</fullName>
    </submittedName>
</protein>
<dbReference type="Proteomes" id="UP000000768">
    <property type="component" value="Chromosome 8"/>
</dbReference>
<dbReference type="PANTHER" id="PTHR35161:SF10">
    <property type="match status" value="1"/>
</dbReference>
<reference evidence="1 2" key="1">
    <citation type="journal article" date="2009" name="Nature">
        <title>The Sorghum bicolor genome and the diversification of grasses.</title>
        <authorList>
            <person name="Paterson A.H."/>
            <person name="Bowers J.E."/>
            <person name="Bruggmann R."/>
            <person name="Dubchak I."/>
            <person name="Grimwood J."/>
            <person name="Gundlach H."/>
            <person name="Haberer G."/>
            <person name="Hellsten U."/>
            <person name="Mitros T."/>
            <person name="Poliakov A."/>
            <person name="Schmutz J."/>
            <person name="Spannagl M."/>
            <person name="Tang H."/>
            <person name="Wang X."/>
            <person name="Wicker T."/>
            <person name="Bharti A.K."/>
            <person name="Chapman J."/>
            <person name="Feltus F.A."/>
            <person name="Gowik U."/>
            <person name="Grigoriev I.V."/>
            <person name="Lyons E."/>
            <person name="Maher C.A."/>
            <person name="Martis M."/>
            <person name="Narechania A."/>
            <person name="Otillar R.P."/>
            <person name="Penning B.W."/>
            <person name="Salamov A.A."/>
            <person name="Wang Y."/>
            <person name="Zhang L."/>
            <person name="Carpita N.C."/>
            <person name="Freeling M."/>
            <person name="Gingle A.R."/>
            <person name="Hash C.T."/>
            <person name="Keller B."/>
            <person name="Klein P."/>
            <person name="Kresovich S."/>
            <person name="McCann M.C."/>
            <person name="Ming R."/>
            <person name="Peterson D.G."/>
            <person name="Mehboob-ur-Rahman"/>
            <person name="Ware D."/>
            <person name="Westhoff P."/>
            <person name="Mayer K.F."/>
            <person name="Messing J."/>
            <person name="Rokhsar D.S."/>
        </authorList>
    </citation>
    <scope>NUCLEOTIDE SEQUENCE [LARGE SCALE GENOMIC DNA]</scope>
    <source>
        <strain evidence="2">cv. BTx623</strain>
    </source>
</reference>
<evidence type="ECO:0000313" key="1">
    <source>
        <dbReference type="EMBL" id="KXG22893.2"/>
    </source>
</evidence>
<organism evidence="1 2">
    <name type="scientific">Sorghum bicolor</name>
    <name type="common">Sorghum</name>
    <name type="synonym">Sorghum vulgare</name>
    <dbReference type="NCBI Taxonomy" id="4558"/>
    <lineage>
        <taxon>Eukaryota</taxon>
        <taxon>Viridiplantae</taxon>
        <taxon>Streptophyta</taxon>
        <taxon>Embryophyta</taxon>
        <taxon>Tracheophyta</taxon>
        <taxon>Spermatophyta</taxon>
        <taxon>Magnoliopsida</taxon>
        <taxon>Liliopsida</taxon>
        <taxon>Poales</taxon>
        <taxon>Poaceae</taxon>
        <taxon>PACMAD clade</taxon>
        <taxon>Panicoideae</taxon>
        <taxon>Andropogonodae</taxon>
        <taxon>Andropogoneae</taxon>
        <taxon>Sorghinae</taxon>
        <taxon>Sorghum</taxon>
    </lineage>
</organism>
<dbReference type="InParanoid" id="A0A1B6PB25"/>
<dbReference type="Gramene" id="KXG22893">
    <property type="protein sequence ID" value="KXG22893"/>
    <property type="gene ID" value="SORBI_3008G023100"/>
</dbReference>
<proteinExistence type="predicted"/>
<reference evidence="2" key="2">
    <citation type="journal article" date="2018" name="Plant J.">
        <title>The Sorghum bicolor reference genome: improved assembly, gene annotations, a transcriptome atlas, and signatures of genome organization.</title>
        <authorList>
            <person name="McCormick R.F."/>
            <person name="Truong S.K."/>
            <person name="Sreedasyam A."/>
            <person name="Jenkins J."/>
            <person name="Shu S."/>
            <person name="Sims D."/>
            <person name="Kennedy M."/>
            <person name="Amirebrahimi M."/>
            <person name="Weers B.D."/>
            <person name="McKinley B."/>
            <person name="Mattison A."/>
            <person name="Morishige D.T."/>
            <person name="Grimwood J."/>
            <person name="Schmutz J."/>
            <person name="Mullet J.E."/>
        </authorList>
    </citation>
    <scope>NUCLEOTIDE SEQUENCE [LARGE SCALE GENOMIC DNA]</scope>
    <source>
        <strain evidence="2">cv. BTx623</strain>
    </source>
</reference>
<dbReference type="AlphaFoldDB" id="A0A1B6PB25"/>
<sequence>MQCNAGTFLAEQGTGMVVVSAQGYKETVRFYDLHQWAAQMDLNIRWMASCIRRWMFRDQQPVPVIEVEQGLLYMMENEGFRMWDAIRYHSSLVPLVNRADLLLRFHDHLVNVVVCTNLNGYWAVLGMLQVSVQWHAAVNNNIYLAAFYHSSYYNIIDQTPQVQGFHLLRYHRNPSTHGLEQSVPPGCADASTVPPAPLPAAAMPRGFVPRLAAQQGDTPVQPSFVRWQISLMYYAEWPMFMHNLQRGMHMIGELRCLGIQFLFVYPRR</sequence>
<dbReference type="EMBL" id="CM000767">
    <property type="protein sequence ID" value="KXG22893.2"/>
    <property type="molecule type" value="Genomic_DNA"/>
</dbReference>
<evidence type="ECO:0000313" key="2">
    <source>
        <dbReference type="Proteomes" id="UP000000768"/>
    </source>
</evidence>
<name>A0A1B6PB25_SORBI</name>
<accession>A0A1B6PB25</accession>